<keyword evidence="1" id="KW-0539">Nucleus</keyword>
<evidence type="ECO:0000259" key="2">
    <source>
        <dbReference type="PROSITE" id="PS50048"/>
    </source>
</evidence>
<reference evidence="3 4" key="1">
    <citation type="journal article" date="2018" name="PLoS Pathog.">
        <title>Evolution of structural diversity of trichothecenes, a family of toxins produced by plant pathogenic and entomopathogenic fungi.</title>
        <authorList>
            <person name="Proctor R.H."/>
            <person name="McCormick S.P."/>
            <person name="Kim H.S."/>
            <person name="Cardoza R.E."/>
            <person name="Stanley A.M."/>
            <person name="Lindo L."/>
            <person name="Kelly A."/>
            <person name="Brown D.W."/>
            <person name="Lee T."/>
            <person name="Vaughan M.M."/>
            <person name="Alexander N.J."/>
            <person name="Busman M."/>
            <person name="Gutierrez S."/>
        </authorList>
    </citation>
    <scope>NUCLEOTIDE SEQUENCE [LARGE SCALE GENOMIC DNA]</scope>
    <source>
        <strain evidence="3 4">NRRL 3299</strain>
    </source>
</reference>
<dbReference type="EMBL" id="PXOF01000077">
    <property type="protein sequence ID" value="RGP67976.1"/>
    <property type="molecule type" value="Genomic_DNA"/>
</dbReference>
<evidence type="ECO:0000313" key="3">
    <source>
        <dbReference type="EMBL" id="RGP67976.1"/>
    </source>
</evidence>
<dbReference type="Proteomes" id="UP000266152">
    <property type="component" value="Unassembled WGS sequence"/>
</dbReference>
<dbReference type="PANTHER" id="PTHR38111:SF11">
    <property type="entry name" value="TRANSCRIPTION FACTOR DOMAIN-CONTAINING PROTEIN-RELATED"/>
    <property type="match status" value="1"/>
</dbReference>
<dbReference type="SUPFAM" id="SSF57701">
    <property type="entry name" value="Zn2/Cys6 DNA-binding domain"/>
    <property type="match status" value="1"/>
</dbReference>
<sequence>MAGVPTARGCDACRRQKKKCDEAQPVCSRCARLKTTCTGSGVKRFVFKSENLQAAKKKSSQVAVATRTNPTPVPVLSNEKTLISGKLVHILNLDDPAYDISTFGSFVMDLPRHVGSSKSLDAAISAFIAGFGTLQNRTLSKVAALDRYVCALKTLRETMNGPMQANTTDNMCSIYLIAICQEWLGHCSGYTKHYEMLGHLIQNSVQRPCFQPSDLPFMQTIFAAVVFESFSNPNIQLGPWFWQAFSLFSDGARPLKSGDGMSFVSLDMGTMGEMSWFLRDPAKYLYRIRCAYALLQAERPRLVQTANKVVAKARESSSTSQQRRLGIRFHTANAAMLTMSIVLNRIIRAYDDDPALVEEAKRYVDDIIELGQDASSNRPIAAAFVATPLTMALASMQDYRYAEVEVLLLEYQTDFVGLHYFDDVERIRRQFENLDKSNQKARGLVLSSQQATEESSTTIETQIDTGPGCTIL</sequence>
<dbReference type="InterPro" id="IPR001138">
    <property type="entry name" value="Zn2Cys6_DnaBD"/>
</dbReference>
<dbReference type="InterPro" id="IPR036864">
    <property type="entry name" value="Zn2-C6_fun-type_DNA-bd_sf"/>
</dbReference>
<dbReference type="STRING" id="5514.A0A395S6D4"/>
<comment type="caution">
    <text evidence="3">The sequence shown here is derived from an EMBL/GenBank/DDBJ whole genome shotgun (WGS) entry which is preliminary data.</text>
</comment>
<dbReference type="AlphaFoldDB" id="A0A395S6D4"/>
<dbReference type="InterPro" id="IPR053178">
    <property type="entry name" value="Osmoadaptation_assoc"/>
</dbReference>
<keyword evidence="4" id="KW-1185">Reference proteome</keyword>
<protein>
    <recommendedName>
        <fullName evidence="2">Zn(2)-C6 fungal-type domain-containing protein</fullName>
    </recommendedName>
</protein>
<gene>
    <name evidence="3" type="ORF">FSPOR_5637</name>
</gene>
<evidence type="ECO:0000313" key="4">
    <source>
        <dbReference type="Proteomes" id="UP000266152"/>
    </source>
</evidence>
<name>A0A395S6D4_FUSSP</name>
<dbReference type="GO" id="GO:0000981">
    <property type="term" value="F:DNA-binding transcription factor activity, RNA polymerase II-specific"/>
    <property type="evidence" value="ECO:0007669"/>
    <property type="project" value="InterPro"/>
</dbReference>
<dbReference type="PROSITE" id="PS00463">
    <property type="entry name" value="ZN2_CY6_FUNGAL_1"/>
    <property type="match status" value="1"/>
</dbReference>
<proteinExistence type="predicted"/>
<dbReference type="Gene3D" id="4.10.240.10">
    <property type="entry name" value="Zn(2)-C6 fungal-type DNA-binding domain"/>
    <property type="match status" value="1"/>
</dbReference>
<dbReference type="CDD" id="cd00067">
    <property type="entry name" value="GAL4"/>
    <property type="match status" value="1"/>
</dbReference>
<evidence type="ECO:0000256" key="1">
    <source>
        <dbReference type="ARBA" id="ARBA00023242"/>
    </source>
</evidence>
<dbReference type="SMART" id="SM00066">
    <property type="entry name" value="GAL4"/>
    <property type="match status" value="1"/>
</dbReference>
<accession>A0A395S6D4</accession>
<feature type="domain" description="Zn(2)-C6 fungal-type" evidence="2">
    <location>
        <begin position="9"/>
        <end position="38"/>
    </location>
</feature>
<dbReference type="PANTHER" id="PTHR38111">
    <property type="entry name" value="ZN(2)-C6 FUNGAL-TYPE DOMAIN-CONTAINING PROTEIN-RELATED"/>
    <property type="match status" value="1"/>
</dbReference>
<dbReference type="GO" id="GO:0008270">
    <property type="term" value="F:zinc ion binding"/>
    <property type="evidence" value="ECO:0007669"/>
    <property type="project" value="InterPro"/>
</dbReference>
<dbReference type="PROSITE" id="PS50048">
    <property type="entry name" value="ZN2_CY6_FUNGAL_2"/>
    <property type="match status" value="1"/>
</dbReference>
<organism evidence="3 4">
    <name type="scientific">Fusarium sporotrichioides</name>
    <dbReference type="NCBI Taxonomy" id="5514"/>
    <lineage>
        <taxon>Eukaryota</taxon>
        <taxon>Fungi</taxon>
        <taxon>Dikarya</taxon>
        <taxon>Ascomycota</taxon>
        <taxon>Pezizomycotina</taxon>
        <taxon>Sordariomycetes</taxon>
        <taxon>Hypocreomycetidae</taxon>
        <taxon>Hypocreales</taxon>
        <taxon>Nectriaceae</taxon>
        <taxon>Fusarium</taxon>
    </lineage>
</organism>
<dbReference type="Pfam" id="PF00172">
    <property type="entry name" value="Zn_clus"/>
    <property type="match status" value="1"/>
</dbReference>